<dbReference type="InterPro" id="IPR001789">
    <property type="entry name" value="Sig_transdc_resp-reg_receiver"/>
</dbReference>
<dbReference type="SUPFAM" id="SSF52172">
    <property type="entry name" value="CheY-like"/>
    <property type="match status" value="1"/>
</dbReference>
<dbReference type="PROSITE" id="PS50110">
    <property type="entry name" value="RESPONSE_REGULATORY"/>
    <property type="match status" value="1"/>
</dbReference>
<evidence type="ECO:0000313" key="5">
    <source>
        <dbReference type="EMBL" id="CEM23464.1"/>
    </source>
</evidence>
<evidence type="ECO:0000259" key="4">
    <source>
        <dbReference type="PROSITE" id="PS50110"/>
    </source>
</evidence>
<evidence type="ECO:0000256" key="1">
    <source>
        <dbReference type="ARBA" id="ARBA00022553"/>
    </source>
</evidence>
<sequence length="125" mass="13716">MALKRLGLSVEVSEDGSDAVARFQEKGERYRLVLIDRNMPNLEGPPAITTIQNFLKEETEGHQEENAGLSSKSSTVTVPVFIGLTGQTEAAEDFHTAGAADVLFKPVTQKVLRATLEKLRFLTIE</sequence>
<dbReference type="Gene3D" id="3.40.50.2300">
    <property type="match status" value="1"/>
</dbReference>
<dbReference type="InterPro" id="IPR011006">
    <property type="entry name" value="CheY-like_superfamily"/>
</dbReference>
<feature type="modified residue" description="4-aspartylphosphate" evidence="3">
    <location>
        <position position="36"/>
    </location>
</feature>
<feature type="domain" description="Response regulatory" evidence="4">
    <location>
        <begin position="1"/>
        <end position="120"/>
    </location>
</feature>
<dbReference type="GO" id="GO:0000160">
    <property type="term" value="P:phosphorelay signal transduction system"/>
    <property type="evidence" value="ECO:0007669"/>
    <property type="project" value="UniProtKB-KW"/>
</dbReference>
<reference evidence="5" key="1">
    <citation type="submission" date="2014-11" db="EMBL/GenBank/DDBJ databases">
        <authorList>
            <person name="Otto D Thomas"/>
            <person name="Naeem Raeece"/>
        </authorList>
    </citation>
    <scope>NUCLEOTIDE SEQUENCE</scope>
</reference>
<evidence type="ECO:0000256" key="2">
    <source>
        <dbReference type="ARBA" id="ARBA00023012"/>
    </source>
</evidence>
<dbReference type="PANTHER" id="PTHR45339:SF1">
    <property type="entry name" value="HYBRID SIGNAL TRANSDUCTION HISTIDINE KINASE J"/>
    <property type="match status" value="1"/>
</dbReference>
<dbReference type="PANTHER" id="PTHR45339">
    <property type="entry name" value="HYBRID SIGNAL TRANSDUCTION HISTIDINE KINASE J"/>
    <property type="match status" value="1"/>
</dbReference>
<dbReference type="VEuPathDB" id="CryptoDB:Cvel_20277"/>
<organism evidence="5">
    <name type="scientific">Chromera velia CCMP2878</name>
    <dbReference type="NCBI Taxonomy" id="1169474"/>
    <lineage>
        <taxon>Eukaryota</taxon>
        <taxon>Sar</taxon>
        <taxon>Alveolata</taxon>
        <taxon>Colpodellida</taxon>
        <taxon>Chromeraceae</taxon>
        <taxon>Chromera</taxon>
    </lineage>
</organism>
<keyword evidence="1 3" id="KW-0597">Phosphoprotein</keyword>
<dbReference type="AlphaFoldDB" id="A0A0G4G4W2"/>
<gene>
    <name evidence="5" type="ORF">Cvel_20277</name>
</gene>
<dbReference type="EMBL" id="CDMZ01000893">
    <property type="protein sequence ID" value="CEM23464.1"/>
    <property type="molecule type" value="Genomic_DNA"/>
</dbReference>
<accession>A0A0G4G4W2</accession>
<dbReference type="PhylomeDB" id="A0A0G4G4W2"/>
<protein>
    <recommendedName>
        <fullName evidence="4">Response regulatory domain-containing protein</fullName>
    </recommendedName>
</protein>
<name>A0A0G4G4W2_9ALVE</name>
<proteinExistence type="predicted"/>
<keyword evidence="2" id="KW-0902">Two-component regulatory system</keyword>
<evidence type="ECO:0000256" key="3">
    <source>
        <dbReference type="PROSITE-ProRule" id="PRU00169"/>
    </source>
</evidence>